<proteinExistence type="predicted"/>
<dbReference type="Proteomes" id="UP000492821">
    <property type="component" value="Unassembled WGS sequence"/>
</dbReference>
<reference evidence="2" key="2">
    <citation type="submission" date="2020-10" db="UniProtKB">
        <authorList>
            <consortium name="WormBaseParasite"/>
        </authorList>
    </citation>
    <scope>IDENTIFICATION</scope>
</reference>
<name>A0A7E5A171_PANRE</name>
<evidence type="ECO:0000313" key="2">
    <source>
        <dbReference type="WBParaSite" id="Pan_g8507.t1"/>
    </source>
</evidence>
<organism evidence="1 2">
    <name type="scientific">Panagrellus redivivus</name>
    <name type="common">Microworm</name>
    <dbReference type="NCBI Taxonomy" id="6233"/>
    <lineage>
        <taxon>Eukaryota</taxon>
        <taxon>Metazoa</taxon>
        <taxon>Ecdysozoa</taxon>
        <taxon>Nematoda</taxon>
        <taxon>Chromadorea</taxon>
        <taxon>Rhabditida</taxon>
        <taxon>Tylenchina</taxon>
        <taxon>Panagrolaimomorpha</taxon>
        <taxon>Panagrolaimoidea</taxon>
        <taxon>Panagrolaimidae</taxon>
        <taxon>Panagrellus</taxon>
    </lineage>
</organism>
<protein>
    <submittedName>
        <fullName evidence="2">MmgE/PrpD family protein</fullName>
    </submittedName>
</protein>
<evidence type="ECO:0000313" key="1">
    <source>
        <dbReference type="Proteomes" id="UP000492821"/>
    </source>
</evidence>
<dbReference type="AlphaFoldDB" id="A0A7E5A171"/>
<dbReference type="CDD" id="cd21115">
    <property type="entry name" value="legumain_C"/>
    <property type="match status" value="1"/>
</dbReference>
<dbReference type="InterPro" id="IPR048501">
    <property type="entry name" value="Legum_prodom"/>
</dbReference>
<dbReference type="Gene3D" id="1.10.132.130">
    <property type="match status" value="1"/>
</dbReference>
<accession>A0A7E5A171</accession>
<reference evidence="1" key="1">
    <citation type="journal article" date="2013" name="Genetics">
        <title>The draft genome and transcriptome of Panagrellus redivivus are shaped by the harsh demands of a free-living lifestyle.</title>
        <authorList>
            <person name="Srinivasan J."/>
            <person name="Dillman A.R."/>
            <person name="Macchietto M.G."/>
            <person name="Heikkinen L."/>
            <person name="Lakso M."/>
            <person name="Fracchia K.M."/>
            <person name="Antoshechkin I."/>
            <person name="Mortazavi A."/>
            <person name="Wong G."/>
            <person name="Sternberg P.W."/>
        </authorList>
    </citation>
    <scope>NUCLEOTIDE SEQUENCE [LARGE SCALE GENOMIC DNA]</scope>
    <source>
        <strain evidence="1">MT8872</strain>
    </source>
</reference>
<sequence>MQLYVSKRDNLTSFVSDIVQAVVPRRSVAHTIMQKKPARITAIDCHDAAIKAFDRECAPFGENPNAITMASFLANLCEIVRDPKPILEQIAVKCADGSKFTDVL</sequence>
<keyword evidence="1" id="KW-1185">Reference proteome</keyword>
<dbReference type="InterPro" id="IPR046427">
    <property type="entry name" value="Legumain_prodom_sf"/>
</dbReference>
<dbReference type="WBParaSite" id="Pan_g8507.t1">
    <property type="protein sequence ID" value="Pan_g8507.t1"/>
    <property type="gene ID" value="Pan_g8507"/>
</dbReference>